<organism evidence="1 2">
    <name type="scientific">Aureibacter tunicatorum</name>
    <dbReference type="NCBI Taxonomy" id="866807"/>
    <lineage>
        <taxon>Bacteria</taxon>
        <taxon>Pseudomonadati</taxon>
        <taxon>Bacteroidota</taxon>
        <taxon>Cytophagia</taxon>
        <taxon>Cytophagales</taxon>
        <taxon>Persicobacteraceae</taxon>
        <taxon>Aureibacter</taxon>
    </lineage>
</organism>
<sequence>MPVKSYIAYPIEGKKEELIDSIEKLPSCEVVPSENHEVIIIVTDALSKEDDEQIQANLKNIPSLMSLSMVAGFEVN</sequence>
<reference evidence="1" key="1">
    <citation type="submission" date="2023-07" db="EMBL/GenBank/DDBJ databases">
        <title>Genomic Encyclopedia of Type Strains, Phase IV (KMG-IV): sequencing the most valuable type-strain genomes for metagenomic binning, comparative biology and taxonomic classification.</title>
        <authorList>
            <person name="Goeker M."/>
        </authorList>
    </citation>
    <scope>NUCLEOTIDE SEQUENCE</scope>
    <source>
        <strain evidence="1">DSM 26174</strain>
    </source>
</reference>
<dbReference type="RefSeq" id="WP_309936506.1">
    <property type="nucleotide sequence ID" value="NZ_AP025305.1"/>
</dbReference>
<protein>
    <submittedName>
        <fullName evidence="1">Nitrate reductase NapAB chaperone NapD</fullName>
    </submittedName>
</protein>
<evidence type="ECO:0000313" key="2">
    <source>
        <dbReference type="Proteomes" id="UP001185092"/>
    </source>
</evidence>
<keyword evidence="2" id="KW-1185">Reference proteome</keyword>
<proteinExistence type="predicted"/>
<accession>A0AAE4BQT3</accession>
<comment type="caution">
    <text evidence="1">The sequence shown here is derived from an EMBL/GenBank/DDBJ whole genome shotgun (WGS) entry which is preliminary data.</text>
</comment>
<dbReference type="Gene3D" id="3.30.70.920">
    <property type="match status" value="1"/>
</dbReference>
<evidence type="ECO:0000313" key="1">
    <source>
        <dbReference type="EMBL" id="MDR6237070.1"/>
    </source>
</evidence>
<gene>
    <name evidence="1" type="ORF">HNQ88_000046</name>
</gene>
<name>A0AAE4BQT3_9BACT</name>
<dbReference type="EMBL" id="JAVDQD010000001">
    <property type="protein sequence ID" value="MDR6237070.1"/>
    <property type="molecule type" value="Genomic_DNA"/>
</dbReference>
<dbReference type="Proteomes" id="UP001185092">
    <property type="component" value="Unassembled WGS sequence"/>
</dbReference>
<dbReference type="AlphaFoldDB" id="A0AAE4BQT3"/>